<dbReference type="AlphaFoldDB" id="A0A6A6AT31"/>
<dbReference type="EMBL" id="ML977498">
    <property type="protein sequence ID" value="KAF2134007.1"/>
    <property type="molecule type" value="Genomic_DNA"/>
</dbReference>
<dbReference type="GeneID" id="54411597"/>
<feature type="compositionally biased region" description="Low complexity" evidence="1">
    <location>
        <begin position="314"/>
        <end position="328"/>
    </location>
</feature>
<protein>
    <submittedName>
        <fullName evidence="2">Uncharacterized protein</fullName>
    </submittedName>
</protein>
<reference evidence="2" key="1">
    <citation type="journal article" date="2020" name="Stud. Mycol.">
        <title>101 Dothideomycetes genomes: a test case for predicting lifestyles and emergence of pathogens.</title>
        <authorList>
            <person name="Haridas S."/>
            <person name="Albert R."/>
            <person name="Binder M."/>
            <person name="Bloem J."/>
            <person name="Labutti K."/>
            <person name="Salamov A."/>
            <person name="Andreopoulos B."/>
            <person name="Baker S."/>
            <person name="Barry K."/>
            <person name="Bills G."/>
            <person name="Bluhm B."/>
            <person name="Cannon C."/>
            <person name="Castanera R."/>
            <person name="Culley D."/>
            <person name="Daum C."/>
            <person name="Ezra D."/>
            <person name="Gonzalez J."/>
            <person name="Henrissat B."/>
            <person name="Kuo A."/>
            <person name="Liang C."/>
            <person name="Lipzen A."/>
            <person name="Lutzoni F."/>
            <person name="Magnuson J."/>
            <person name="Mondo S."/>
            <person name="Nolan M."/>
            <person name="Ohm R."/>
            <person name="Pangilinan J."/>
            <person name="Park H.-J."/>
            <person name="Ramirez L."/>
            <person name="Alfaro M."/>
            <person name="Sun H."/>
            <person name="Tritt A."/>
            <person name="Yoshinaga Y."/>
            <person name="Zwiers L.-H."/>
            <person name="Turgeon B."/>
            <person name="Goodwin S."/>
            <person name="Spatafora J."/>
            <person name="Crous P."/>
            <person name="Grigoriev I."/>
        </authorList>
    </citation>
    <scope>NUCLEOTIDE SEQUENCE</scope>
    <source>
        <strain evidence="2">CBS 119687</strain>
    </source>
</reference>
<proteinExistence type="predicted"/>
<keyword evidence="3" id="KW-1185">Reference proteome</keyword>
<dbReference type="RefSeq" id="XP_033528394.1">
    <property type="nucleotide sequence ID" value="XM_033671165.1"/>
</dbReference>
<dbReference type="OrthoDB" id="3779071at2759"/>
<accession>A0A6A6AT31</accession>
<feature type="region of interest" description="Disordered" evidence="1">
    <location>
        <begin position="301"/>
        <end position="343"/>
    </location>
</feature>
<gene>
    <name evidence="2" type="ORF">P153DRAFT_392629</name>
</gene>
<name>A0A6A6AT31_9PLEO</name>
<evidence type="ECO:0000256" key="1">
    <source>
        <dbReference type="SAM" id="MobiDB-lite"/>
    </source>
</evidence>
<evidence type="ECO:0000313" key="3">
    <source>
        <dbReference type="Proteomes" id="UP000799771"/>
    </source>
</evidence>
<sequence length="635" mass="72123">MGTRKISWTAMGKRAGKAQRAAKASAAAEKARLYQKREEENTQRSLMKLRKMQPDAASLTRLDNEIERLVRMLEELDVYSNGDIITKKRTRLGRALKIIPESLNASRRAHKSQVYVILPPPPHEYPNPISQNTKQTDAQTSCPPLRRSTRLAQSDTQVDEDLTTSRAPIRSDGQGYFEHLRRWYKNTQSKDLAVRDWAQARLQIQCKLRGQREVRQDWLEYRGRYVVRDDGRDVEDIMEASERIEACDNTISNLQMALQLGLPNRLQLSAEWRQHPVTLEQLWLDRNFDIASDFIDGSQHVQQRKFKDTETDMSGQRSGSLSSRSSQSAGVNLRDTGGSSSSTQYAALEEQRQESHTPHHPEQLVATKSDSMAPRQALQPGGIILQDVAGSTAALVHESVTPESQHPPSLPGPDVCNAELLLEQQHMSIWNQHRVVMQRRFEAAGIPQSVLKTKLSVQEKAFYRQAEQERQVLRLEQAVRDDYGVRADSITDRGLTTNDFLESVVWELSSTQLWQYFENGDSWLQPNWIPEGHLCIETRHRQDIKTNIVLDLGNRSFEAEGVLFSNIVYGQYMDITATCHQGGDDVNLSLTFLPDGHVRVLFPALPLVRSDAGCCVMHLLDKRVEFSGVYITTSE</sequence>
<evidence type="ECO:0000313" key="2">
    <source>
        <dbReference type="EMBL" id="KAF2134007.1"/>
    </source>
</evidence>
<dbReference type="Proteomes" id="UP000799771">
    <property type="component" value="Unassembled WGS sequence"/>
</dbReference>
<organism evidence="2 3">
    <name type="scientific">Dothidotthia symphoricarpi CBS 119687</name>
    <dbReference type="NCBI Taxonomy" id="1392245"/>
    <lineage>
        <taxon>Eukaryota</taxon>
        <taxon>Fungi</taxon>
        <taxon>Dikarya</taxon>
        <taxon>Ascomycota</taxon>
        <taxon>Pezizomycotina</taxon>
        <taxon>Dothideomycetes</taxon>
        <taxon>Pleosporomycetidae</taxon>
        <taxon>Pleosporales</taxon>
        <taxon>Dothidotthiaceae</taxon>
        <taxon>Dothidotthia</taxon>
    </lineage>
</organism>